<proteinExistence type="predicted"/>
<gene>
    <name evidence="1" type="ORF">CEXT_332151</name>
</gene>
<reference evidence="1 2" key="1">
    <citation type="submission" date="2021-06" db="EMBL/GenBank/DDBJ databases">
        <title>Caerostris extrusa draft genome.</title>
        <authorList>
            <person name="Kono N."/>
            <person name="Arakawa K."/>
        </authorList>
    </citation>
    <scope>NUCLEOTIDE SEQUENCE [LARGE SCALE GENOMIC DNA]</scope>
</reference>
<organism evidence="1 2">
    <name type="scientific">Caerostris extrusa</name>
    <name type="common">Bark spider</name>
    <name type="synonym">Caerostris bankana</name>
    <dbReference type="NCBI Taxonomy" id="172846"/>
    <lineage>
        <taxon>Eukaryota</taxon>
        <taxon>Metazoa</taxon>
        <taxon>Ecdysozoa</taxon>
        <taxon>Arthropoda</taxon>
        <taxon>Chelicerata</taxon>
        <taxon>Arachnida</taxon>
        <taxon>Araneae</taxon>
        <taxon>Araneomorphae</taxon>
        <taxon>Entelegynae</taxon>
        <taxon>Araneoidea</taxon>
        <taxon>Araneidae</taxon>
        <taxon>Caerostris</taxon>
    </lineage>
</organism>
<protein>
    <submittedName>
        <fullName evidence="1">Uncharacterized protein</fullName>
    </submittedName>
</protein>
<dbReference type="EMBL" id="BPLR01006336">
    <property type="protein sequence ID" value="GIY09163.1"/>
    <property type="molecule type" value="Genomic_DNA"/>
</dbReference>
<keyword evidence="2" id="KW-1185">Reference proteome</keyword>
<accession>A0AAV4QHI5</accession>
<comment type="caution">
    <text evidence="1">The sequence shown here is derived from an EMBL/GenBank/DDBJ whole genome shotgun (WGS) entry which is preliminary data.</text>
</comment>
<evidence type="ECO:0000313" key="2">
    <source>
        <dbReference type="Proteomes" id="UP001054945"/>
    </source>
</evidence>
<sequence length="79" mass="9019">MNLSVDAYWSLSGNIVHVEYGIPIEVDENKKISPIVSEWNHTLEFSPEDTILKEVTTADKQLQISYNNKSNRIIVIICN</sequence>
<name>A0AAV4QHI5_CAEEX</name>
<dbReference type="Proteomes" id="UP001054945">
    <property type="component" value="Unassembled WGS sequence"/>
</dbReference>
<dbReference type="AlphaFoldDB" id="A0AAV4QHI5"/>
<evidence type="ECO:0000313" key="1">
    <source>
        <dbReference type="EMBL" id="GIY09163.1"/>
    </source>
</evidence>